<gene>
    <name evidence="2" type="ORF">Mal4_48320</name>
</gene>
<dbReference type="Proteomes" id="UP000320496">
    <property type="component" value="Chromosome"/>
</dbReference>
<dbReference type="AlphaFoldDB" id="A0A517ZDD3"/>
<evidence type="ECO:0000256" key="1">
    <source>
        <dbReference type="SAM" id="MobiDB-lite"/>
    </source>
</evidence>
<sequence>MYFDSCNLQGTHHGVDDCMHHLQRTRILVLNAQRQTVWTSFGGIRRGVRDRPSSPKSKCRFHRNSGQNKRVTELGASPTTPAAFQSGQHNRWLAAATCGITPAQVRQDVRDFQLFQTVLRGRKTPWQGQRVLLAFFRPSPADTVVKGDSDRRECIQYTLCRQERQARITSRKYFHKALAGSAAGPAKELRSANDPAKHAVWGASPHQWASAGCPF</sequence>
<evidence type="ECO:0000313" key="3">
    <source>
        <dbReference type="Proteomes" id="UP000320496"/>
    </source>
</evidence>
<reference evidence="2 3" key="1">
    <citation type="submission" date="2019-02" db="EMBL/GenBank/DDBJ databases">
        <title>Deep-cultivation of Planctomycetes and their phenomic and genomic characterization uncovers novel biology.</title>
        <authorList>
            <person name="Wiegand S."/>
            <person name="Jogler M."/>
            <person name="Boedeker C."/>
            <person name="Pinto D."/>
            <person name="Vollmers J."/>
            <person name="Rivas-Marin E."/>
            <person name="Kohn T."/>
            <person name="Peeters S.H."/>
            <person name="Heuer A."/>
            <person name="Rast P."/>
            <person name="Oberbeckmann S."/>
            <person name="Bunk B."/>
            <person name="Jeske O."/>
            <person name="Meyerdierks A."/>
            <person name="Storesund J.E."/>
            <person name="Kallscheuer N."/>
            <person name="Luecker S."/>
            <person name="Lage O.M."/>
            <person name="Pohl T."/>
            <person name="Merkel B.J."/>
            <person name="Hornburger P."/>
            <person name="Mueller R.-W."/>
            <person name="Bruemmer F."/>
            <person name="Labrenz M."/>
            <person name="Spormann A.M."/>
            <person name="Op den Camp H."/>
            <person name="Overmann J."/>
            <person name="Amann R."/>
            <person name="Jetten M.S.M."/>
            <person name="Mascher T."/>
            <person name="Medema M.H."/>
            <person name="Devos D.P."/>
            <person name="Kaster A.-K."/>
            <person name="Ovreas L."/>
            <person name="Rohde M."/>
            <person name="Galperin M.Y."/>
            <person name="Jogler C."/>
        </authorList>
    </citation>
    <scope>NUCLEOTIDE SEQUENCE [LARGE SCALE GENOMIC DNA]</scope>
    <source>
        <strain evidence="2 3">Mal4</strain>
    </source>
</reference>
<dbReference type="EMBL" id="CP036275">
    <property type="protein sequence ID" value="QDU40475.1"/>
    <property type="molecule type" value="Genomic_DNA"/>
</dbReference>
<keyword evidence="3" id="KW-1185">Reference proteome</keyword>
<accession>A0A517ZDD3</accession>
<feature type="region of interest" description="Disordered" evidence="1">
    <location>
        <begin position="47"/>
        <end position="74"/>
    </location>
</feature>
<name>A0A517ZDD3_9PLAN</name>
<proteinExistence type="predicted"/>
<protein>
    <submittedName>
        <fullName evidence="2">Uncharacterized protein</fullName>
    </submittedName>
</protein>
<dbReference type="KEGG" id="mri:Mal4_48320"/>
<organism evidence="2 3">
    <name type="scientific">Maioricimonas rarisocia</name>
    <dbReference type="NCBI Taxonomy" id="2528026"/>
    <lineage>
        <taxon>Bacteria</taxon>
        <taxon>Pseudomonadati</taxon>
        <taxon>Planctomycetota</taxon>
        <taxon>Planctomycetia</taxon>
        <taxon>Planctomycetales</taxon>
        <taxon>Planctomycetaceae</taxon>
        <taxon>Maioricimonas</taxon>
    </lineage>
</organism>
<evidence type="ECO:0000313" key="2">
    <source>
        <dbReference type="EMBL" id="QDU40475.1"/>
    </source>
</evidence>